<evidence type="ECO:0000256" key="1">
    <source>
        <dbReference type="ARBA" id="ARBA00004229"/>
    </source>
</evidence>
<dbReference type="FunFam" id="3.30.70.330:FF:000268">
    <property type="entry name" value="31 kDa ribonucleoprotein, chloroplastic"/>
    <property type="match status" value="1"/>
</dbReference>
<dbReference type="GO" id="GO:0009451">
    <property type="term" value="P:RNA modification"/>
    <property type="evidence" value="ECO:0007669"/>
    <property type="project" value="UniProtKB-ARBA"/>
</dbReference>
<dbReference type="Proteomes" id="UP000447434">
    <property type="component" value="Chromosome 23"/>
</dbReference>
<proteinExistence type="predicted"/>
<evidence type="ECO:0000256" key="3">
    <source>
        <dbReference type="ARBA" id="ARBA00022640"/>
    </source>
</evidence>
<dbReference type="GO" id="GO:0006397">
    <property type="term" value="P:mRNA processing"/>
    <property type="evidence" value="ECO:0007669"/>
    <property type="project" value="UniProtKB-KW"/>
</dbReference>
<evidence type="ECO:0000313" key="8">
    <source>
        <dbReference type="EMBL" id="KAE9587419.1"/>
    </source>
</evidence>
<comment type="subcellular location">
    <subcellularLocation>
        <location evidence="1">Plastid</location>
        <location evidence="1">Chloroplast</location>
    </subcellularLocation>
</comment>
<evidence type="ECO:0000256" key="5">
    <source>
        <dbReference type="ARBA" id="ARBA00022737"/>
    </source>
</evidence>
<gene>
    <name evidence="8" type="ORF">Lalb_Chr23g0273421</name>
</gene>
<evidence type="ECO:0000313" key="9">
    <source>
        <dbReference type="Proteomes" id="UP000447434"/>
    </source>
</evidence>
<dbReference type="AlphaFoldDB" id="A0A6A4NJD3"/>
<dbReference type="PROSITE" id="PS50102">
    <property type="entry name" value="RRM"/>
    <property type="match status" value="2"/>
</dbReference>
<accession>A0A6A4NJD3</accession>
<dbReference type="Gene3D" id="3.30.70.330">
    <property type="match status" value="2"/>
</dbReference>
<dbReference type="GO" id="GO:0008266">
    <property type="term" value="F:poly(U) RNA binding"/>
    <property type="evidence" value="ECO:0007669"/>
    <property type="project" value="UniProtKB-ARBA"/>
</dbReference>
<keyword evidence="5" id="KW-0677">Repeat</keyword>
<dbReference type="InterPro" id="IPR048289">
    <property type="entry name" value="RRM2_NsCP33-like"/>
</dbReference>
<evidence type="ECO:0000256" key="7">
    <source>
        <dbReference type="ARBA" id="ARBA00023274"/>
    </source>
</evidence>
<keyword evidence="9" id="KW-1185">Reference proteome</keyword>
<dbReference type="PANTHER" id="PTHR48025">
    <property type="entry name" value="OS02G0815200 PROTEIN"/>
    <property type="match status" value="1"/>
</dbReference>
<reference evidence="9" key="1">
    <citation type="journal article" date="2020" name="Nat. Commun.">
        <title>Genome sequence of the cluster root forming white lupin.</title>
        <authorList>
            <person name="Hufnagel B."/>
            <person name="Marques A."/>
            <person name="Soriano A."/>
            <person name="Marques L."/>
            <person name="Divol F."/>
            <person name="Doumas P."/>
            <person name="Sallet E."/>
            <person name="Mancinotti D."/>
            <person name="Carrere S."/>
            <person name="Marande W."/>
            <person name="Arribat S."/>
            <person name="Keller J."/>
            <person name="Huneau C."/>
            <person name="Blein T."/>
            <person name="Aime D."/>
            <person name="Laguerre M."/>
            <person name="Taylor J."/>
            <person name="Schubert V."/>
            <person name="Nelson M."/>
            <person name="Geu-Flores F."/>
            <person name="Crespi M."/>
            <person name="Gallardo-Guerrero K."/>
            <person name="Delaux P.-M."/>
            <person name="Salse J."/>
            <person name="Berges H."/>
            <person name="Guyot R."/>
            <person name="Gouzy J."/>
            <person name="Peret B."/>
        </authorList>
    </citation>
    <scope>NUCLEOTIDE SEQUENCE [LARGE SCALE GENOMIC DNA]</scope>
    <source>
        <strain evidence="9">cv. Amiga</strain>
    </source>
</reference>
<keyword evidence="7" id="KW-0687">Ribonucleoprotein</keyword>
<dbReference type="InterPro" id="IPR035979">
    <property type="entry name" value="RBD_domain_sf"/>
</dbReference>
<keyword evidence="3" id="KW-0934">Plastid</keyword>
<dbReference type="GO" id="GO:0009535">
    <property type="term" value="C:chloroplast thylakoid membrane"/>
    <property type="evidence" value="ECO:0007669"/>
    <property type="project" value="TreeGrafter"/>
</dbReference>
<dbReference type="EMBL" id="WOCE01000023">
    <property type="protein sequence ID" value="KAE9587419.1"/>
    <property type="molecule type" value="Genomic_DNA"/>
</dbReference>
<dbReference type="InterPro" id="IPR012677">
    <property type="entry name" value="Nucleotide-bd_a/b_plait_sf"/>
</dbReference>
<dbReference type="GO" id="GO:0003729">
    <property type="term" value="F:mRNA binding"/>
    <property type="evidence" value="ECO:0007669"/>
    <property type="project" value="TreeGrafter"/>
</dbReference>
<dbReference type="GO" id="GO:0045087">
    <property type="term" value="P:innate immune response"/>
    <property type="evidence" value="ECO:0007669"/>
    <property type="project" value="UniProtKB-ARBA"/>
</dbReference>
<protein>
    <submittedName>
        <fullName evidence="8">Putative RNA recognition motif domain-containing protein</fullName>
    </submittedName>
</protein>
<dbReference type="Pfam" id="PF00076">
    <property type="entry name" value="RRM_1"/>
    <property type="match status" value="2"/>
</dbReference>
<dbReference type="OrthoDB" id="439808at2759"/>
<dbReference type="FunFam" id="3.30.70.330:FF:000799">
    <property type="entry name" value="31 kDa ribonucleoprotein, chloroplastic"/>
    <property type="match status" value="1"/>
</dbReference>
<keyword evidence="6" id="KW-0694">RNA-binding</keyword>
<dbReference type="GO" id="GO:1990904">
    <property type="term" value="C:ribonucleoprotein complex"/>
    <property type="evidence" value="ECO:0007669"/>
    <property type="project" value="UniProtKB-KW"/>
</dbReference>
<keyword evidence="2" id="KW-0150">Chloroplast</keyword>
<sequence>MHHNVNNPFPHKTIIHANVLYLLLVSHKQTLTLRIQFEAFNPLSSKPFNSLNFFMSIISFNISHSCLLPSPSSLFHNTKSKHYFLTIPSSKPFTLKQLSSINNPKTHRFTFTSFVAQTSDWAQQEDSNTATFEDQEDSQTEAAGLSEWETNAEDAEGEGGEFEDGSFVEPPEEAKLFVGNLPYDIDSQKLAMLFEDAGTVEVAEVIFNRDTNQSRGFGFVTMSTVEEAENAVEKFNRYGLDGRLLTVNKASPRGSRAERPPSNFENALKVYVGNLPWDVDNNRLEQIFSEHGKVESARVVFDRETGRSRGFGFVTFSDETEMNDAIAALDGQSLDGRAIRVNVAEDRPRRSSF</sequence>
<organism evidence="8 9">
    <name type="scientific">Lupinus albus</name>
    <name type="common">White lupine</name>
    <name type="synonym">Lupinus termis</name>
    <dbReference type="NCBI Taxonomy" id="3870"/>
    <lineage>
        <taxon>Eukaryota</taxon>
        <taxon>Viridiplantae</taxon>
        <taxon>Streptophyta</taxon>
        <taxon>Embryophyta</taxon>
        <taxon>Tracheophyta</taxon>
        <taxon>Spermatophyta</taxon>
        <taxon>Magnoliopsida</taxon>
        <taxon>eudicotyledons</taxon>
        <taxon>Gunneridae</taxon>
        <taxon>Pentapetalae</taxon>
        <taxon>rosids</taxon>
        <taxon>fabids</taxon>
        <taxon>Fabales</taxon>
        <taxon>Fabaceae</taxon>
        <taxon>Papilionoideae</taxon>
        <taxon>50 kb inversion clade</taxon>
        <taxon>genistoids sensu lato</taxon>
        <taxon>core genistoids</taxon>
        <taxon>Genisteae</taxon>
        <taxon>Lupinus</taxon>
    </lineage>
</organism>
<dbReference type="SUPFAM" id="SSF54928">
    <property type="entry name" value="RNA-binding domain, RBD"/>
    <property type="match status" value="2"/>
</dbReference>
<dbReference type="InterPro" id="IPR050502">
    <property type="entry name" value="Euk_RNA-bind_prot"/>
</dbReference>
<dbReference type="InterPro" id="IPR000504">
    <property type="entry name" value="RRM_dom"/>
</dbReference>
<evidence type="ECO:0000256" key="6">
    <source>
        <dbReference type="ARBA" id="ARBA00022884"/>
    </source>
</evidence>
<dbReference type="GO" id="GO:1901259">
    <property type="term" value="P:chloroplast rRNA processing"/>
    <property type="evidence" value="ECO:0007669"/>
    <property type="project" value="TreeGrafter"/>
</dbReference>
<evidence type="ECO:0000256" key="2">
    <source>
        <dbReference type="ARBA" id="ARBA00022528"/>
    </source>
</evidence>
<keyword evidence="4" id="KW-0507">mRNA processing</keyword>
<dbReference type="CDD" id="cd21608">
    <property type="entry name" value="RRM2_NsCP33_like"/>
    <property type="match status" value="1"/>
</dbReference>
<dbReference type="SMART" id="SM00360">
    <property type="entry name" value="RRM"/>
    <property type="match status" value="2"/>
</dbReference>
<comment type="caution">
    <text evidence="8">The sequence shown here is derived from an EMBL/GenBank/DDBJ whole genome shotgun (WGS) entry which is preliminary data.</text>
</comment>
<name>A0A6A4NJD3_LUPAL</name>
<evidence type="ECO:0000256" key="4">
    <source>
        <dbReference type="ARBA" id="ARBA00022664"/>
    </source>
</evidence>
<dbReference type="PANTHER" id="PTHR48025:SF3">
    <property type="entry name" value="31 KDA RIBONUCLEOPROTEIN, CHLOROPLASTIC-RELATED"/>
    <property type="match status" value="1"/>
</dbReference>